<sequence length="66" mass="7400">MGIKVEVIEDGQEVVAPEVPPTVDYREARGWDVHPWQEEGPEVNASPVRPDSISTLHVRTSIYFSP</sequence>
<reference evidence="2" key="1">
    <citation type="submission" date="2017-02" db="UniProtKB">
        <authorList>
            <consortium name="WormBaseParasite"/>
        </authorList>
    </citation>
    <scope>IDENTIFICATION</scope>
</reference>
<keyword evidence="1" id="KW-1185">Reference proteome</keyword>
<evidence type="ECO:0000313" key="1">
    <source>
        <dbReference type="Proteomes" id="UP000046393"/>
    </source>
</evidence>
<dbReference type="AlphaFoldDB" id="A0A0N5AF10"/>
<dbReference type="WBParaSite" id="SMUV_0000284001-mRNA-1">
    <property type="protein sequence ID" value="SMUV_0000284001-mRNA-1"/>
    <property type="gene ID" value="SMUV_0000284001"/>
</dbReference>
<accession>A0A0N5AF10</accession>
<name>A0A0N5AF10_9BILA</name>
<proteinExistence type="predicted"/>
<evidence type="ECO:0000313" key="2">
    <source>
        <dbReference type="WBParaSite" id="SMUV_0000284001-mRNA-1"/>
    </source>
</evidence>
<dbReference type="Proteomes" id="UP000046393">
    <property type="component" value="Unplaced"/>
</dbReference>
<protein>
    <submittedName>
        <fullName evidence="2">Uncharacterized protein</fullName>
    </submittedName>
</protein>
<organism evidence="1 2">
    <name type="scientific">Syphacia muris</name>
    <dbReference type="NCBI Taxonomy" id="451379"/>
    <lineage>
        <taxon>Eukaryota</taxon>
        <taxon>Metazoa</taxon>
        <taxon>Ecdysozoa</taxon>
        <taxon>Nematoda</taxon>
        <taxon>Chromadorea</taxon>
        <taxon>Rhabditida</taxon>
        <taxon>Spirurina</taxon>
        <taxon>Oxyuridomorpha</taxon>
        <taxon>Oxyuroidea</taxon>
        <taxon>Oxyuridae</taxon>
        <taxon>Syphacia</taxon>
    </lineage>
</organism>